<keyword evidence="3" id="KW-1185">Reference proteome</keyword>
<comment type="caution">
    <text evidence="2">The sequence shown here is derived from an EMBL/GenBank/DDBJ whole genome shotgun (WGS) entry which is preliminary data.</text>
</comment>
<protein>
    <submittedName>
        <fullName evidence="2">Uncharacterized protein</fullName>
    </submittedName>
</protein>
<dbReference type="AlphaFoldDB" id="A0AAW2EM94"/>
<accession>A0AAW2EM94</accession>
<evidence type="ECO:0000256" key="1">
    <source>
        <dbReference type="SAM" id="MobiDB-lite"/>
    </source>
</evidence>
<name>A0AAW2EM94_9HYME</name>
<evidence type="ECO:0000313" key="3">
    <source>
        <dbReference type="Proteomes" id="UP001430953"/>
    </source>
</evidence>
<sequence length="144" mass="17168">MYNTRLEGWFDLARLLIDSSFEIHVRGRRNSNRGLFNTSNTYARMYNDYRWTQLVREQRESERKEKNEESRNRRRSENQKTEGREEKRREDKREKESGNGEGCAAARERMDSASRDVLLTVMSLSSPKVPRRHCINLLLPTPPY</sequence>
<feature type="region of interest" description="Disordered" evidence="1">
    <location>
        <begin position="56"/>
        <end position="112"/>
    </location>
</feature>
<dbReference type="EMBL" id="JADYXP020000020">
    <property type="protein sequence ID" value="KAL0104110.1"/>
    <property type="molecule type" value="Genomic_DNA"/>
</dbReference>
<evidence type="ECO:0000313" key="2">
    <source>
        <dbReference type="EMBL" id="KAL0104110.1"/>
    </source>
</evidence>
<gene>
    <name evidence="2" type="ORF">PUN28_017068</name>
</gene>
<dbReference type="Proteomes" id="UP001430953">
    <property type="component" value="Unassembled WGS sequence"/>
</dbReference>
<proteinExistence type="predicted"/>
<organism evidence="2 3">
    <name type="scientific">Cardiocondyla obscurior</name>
    <dbReference type="NCBI Taxonomy" id="286306"/>
    <lineage>
        <taxon>Eukaryota</taxon>
        <taxon>Metazoa</taxon>
        <taxon>Ecdysozoa</taxon>
        <taxon>Arthropoda</taxon>
        <taxon>Hexapoda</taxon>
        <taxon>Insecta</taxon>
        <taxon>Pterygota</taxon>
        <taxon>Neoptera</taxon>
        <taxon>Endopterygota</taxon>
        <taxon>Hymenoptera</taxon>
        <taxon>Apocrita</taxon>
        <taxon>Aculeata</taxon>
        <taxon>Formicoidea</taxon>
        <taxon>Formicidae</taxon>
        <taxon>Myrmicinae</taxon>
        <taxon>Cardiocondyla</taxon>
    </lineage>
</organism>
<feature type="compositionally biased region" description="Basic and acidic residues" evidence="1">
    <location>
        <begin position="56"/>
        <end position="98"/>
    </location>
</feature>
<reference evidence="2 3" key="1">
    <citation type="submission" date="2023-03" db="EMBL/GenBank/DDBJ databases">
        <title>High recombination rates correlate with genetic variation in Cardiocondyla obscurior ants.</title>
        <authorList>
            <person name="Errbii M."/>
        </authorList>
    </citation>
    <scope>NUCLEOTIDE SEQUENCE [LARGE SCALE GENOMIC DNA]</scope>
    <source>
        <strain evidence="2">Alpha-2009</strain>
        <tissue evidence="2">Whole body</tissue>
    </source>
</reference>